<keyword evidence="3" id="KW-1185">Reference proteome</keyword>
<protein>
    <submittedName>
        <fullName evidence="2">Uncharacterized protein</fullName>
    </submittedName>
</protein>
<dbReference type="InParanoid" id="A0A177CM19"/>
<evidence type="ECO:0000256" key="1">
    <source>
        <dbReference type="SAM" id="MobiDB-lite"/>
    </source>
</evidence>
<gene>
    <name evidence="2" type="ORF">CC84DRAFT_582847</name>
</gene>
<evidence type="ECO:0000313" key="2">
    <source>
        <dbReference type="EMBL" id="OAG08563.1"/>
    </source>
</evidence>
<dbReference type="RefSeq" id="XP_018038928.1">
    <property type="nucleotide sequence ID" value="XM_018186764.1"/>
</dbReference>
<dbReference type="AlphaFoldDB" id="A0A177CM19"/>
<evidence type="ECO:0000313" key="3">
    <source>
        <dbReference type="Proteomes" id="UP000077069"/>
    </source>
</evidence>
<feature type="region of interest" description="Disordered" evidence="1">
    <location>
        <begin position="84"/>
        <end position="105"/>
    </location>
</feature>
<organism evidence="2 3">
    <name type="scientific">Paraphaeosphaeria sporulosa</name>
    <dbReference type="NCBI Taxonomy" id="1460663"/>
    <lineage>
        <taxon>Eukaryota</taxon>
        <taxon>Fungi</taxon>
        <taxon>Dikarya</taxon>
        <taxon>Ascomycota</taxon>
        <taxon>Pezizomycotina</taxon>
        <taxon>Dothideomycetes</taxon>
        <taxon>Pleosporomycetidae</taxon>
        <taxon>Pleosporales</taxon>
        <taxon>Massarineae</taxon>
        <taxon>Didymosphaeriaceae</taxon>
        <taxon>Paraphaeosphaeria</taxon>
    </lineage>
</organism>
<accession>A0A177CM19</accession>
<dbReference type="Proteomes" id="UP000077069">
    <property type="component" value="Unassembled WGS sequence"/>
</dbReference>
<feature type="compositionally biased region" description="Pro residues" evidence="1">
    <location>
        <begin position="96"/>
        <end position="105"/>
    </location>
</feature>
<proteinExistence type="predicted"/>
<dbReference type="GeneID" id="28770250"/>
<feature type="region of interest" description="Disordered" evidence="1">
    <location>
        <begin position="46"/>
        <end position="67"/>
    </location>
</feature>
<sequence length="105" mass="11434">MTTKSSASFVRRIQPDDVAHVEAGEMVPNTLQMPFLISVEMRSPRCEARESTTAGGDTRQRCNSPWRDGGAGLALWRRSRHASVDLDPGASSCPHPQYPPAPCAL</sequence>
<dbReference type="EMBL" id="KV441550">
    <property type="protein sequence ID" value="OAG08563.1"/>
    <property type="molecule type" value="Genomic_DNA"/>
</dbReference>
<reference evidence="2 3" key="1">
    <citation type="submission" date="2016-05" db="EMBL/GenBank/DDBJ databases">
        <title>Comparative analysis of secretome profiles of manganese(II)-oxidizing ascomycete fungi.</title>
        <authorList>
            <consortium name="DOE Joint Genome Institute"/>
            <person name="Zeiner C.A."/>
            <person name="Purvine S.O."/>
            <person name="Zink E.M."/>
            <person name="Wu S."/>
            <person name="Pasa-Tolic L."/>
            <person name="Chaput D.L."/>
            <person name="Haridas S."/>
            <person name="Grigoriev I.V."/>
            <person name="Santelli C.M."/>
            <person name="Hansel C.M."/>
        </authorList>
    </citation>
    <scope>NUCLEOTIDE SEQUENCE [LARGE SCALE GENOMIC DNA]</scope>
    <source>
        <strain evidence="2 3">AP3s5-JAC2a</strain>
    </source>
</reference>
<name>A0A177CM19_9PLEO</name>